<organism evidence="1 2">
    <name type="scientific">Folsomia candida</name>
    <name type="common">Springtail</name>
    <dbReference type="NCBI Taxonomy" id="158441"/>
    <lineage>
        <taxon>Eukaryota</taxon>
        <taxon>Metazoa</taxon>
        <taxon>Ecdysozoa</taxon>
        <taxon>Arthropoda</taxon>
        <taxon>Hexapoda</taxon>
        <taxon>Collembola</taxon>
        <taxon>Entomobryomorpha</taxon>
        <taxon>Isotomoidea</taxon>
        <taxon>Isotomidae</taxon>
        <taxon>Proisotominae</taxon>
        <taxon>Folsomia</taxon>
    </lineage>
</organism>
<name>A0A226EPW7_FOLCA</name>
<gene>
    <name evidence="1" type="ORF">Fcan01_04459</name>
</gene>
<dbReference type="Proteomes" id="UP000198287">
    <property type="component" value="Unassembled WGS sequence"/>
</dbReference>
<proteinExistence type="predicted"/>
<comment type="caution">
    <text evidence="1">The sequence shown here is derived from an EMBL/GenBank/DDBJ whole genome shotgun (WGS) entry which is preliminary data.</text>
</comment>
<protein>
    <submittedName>
        <fullName evidence="1">Uncharacterized protein</fullName>
    </submittedName>
</protein>
<keyword evidence="2" id="KW-1185">Reference proteome</keyword>
<evidence type="ECO:0000313" key="2">
    <source>
        <dbReference type="Proteomes" id="UP000198287"/>
    </source>
</evidence>
<dbReference type="OMA" id="NHWALEV"/>
<reference evidence="1 2" key="1">
    <citation type="submission" date="2015-12" db="EMBL/GenBank/DDBJ databases">
        <title>The genome of Folsomia candida.</title>
        <authorList>
            <person name="Faddeeva A."/>
            <person name="Derks M.F."/>
            <person name="Anvar Y."/>
            <person name="Smit S."/>
            <person name="Van Straalen N."/>
            <person name="Roelofs D."/>
        </authorList>
    </citation>
    <scope>NUCLEOTIDE SEQUENCE [LARGE SCALE GENOMIC DNA]</scope>
    <source>
        <strain evidence="1 2">VU population</strain>
        <tissue evidence="1">Whole body</tissue>
    </source>
</reference>
<accession>A0A226EPW7</accession>
<sequence>MALLTQEKIVSKIDKLTSLSSNFPSLIHEAEAMCIINRVEKEVILTKYKSVYDKLTTFYLLAASKGVDYLAKLPELLELTGNESAAHLLTENEDISLKNSSEDEEESPAVVDFQCQQILDNLDKIVSHTINPSLVLSFATGLELINGDEREMLGKQCRSEEEQLEAFYAFVASKGPQCLETLKQVLQMTNNHWALEVLNAY</sequence>
<dbReference type="EMBL" id="LNIX01000002">
    <property type="protein sequence ID" value="OXA59094.1"/>
    <property type="molecule type" value="Genomic_DNA"/>
</dbReference>
<dbReference type="AlphaFoldDB" id="A0A226EPW7"/>
<dbReference type="OrthoDB" id="10521566at2759"/>
<evidence type="ECO:0000313" key="1">
    <source>
        <dbReference type="EMBL" id="OXA59094.1"/>
    </source>
</evidence>